<protein>
    <submittedName>
        <fullName evidence="1">Uncharacterized protein</fullName>
    </submittedName>
</protein>
<dbReference type="AlphaFoldDB" id="A0A484NCD2"/>
<reference evidence="1 2" key="1">
    <citation type="submission" date="2018-04" db="EMBL/GenBank/DDBJ databases">
        <authorList>
            <person name="Vogel A."/>
        </authorList>
    </citation>
    <scope>NUCLEOTIDE SEQUENCE [LARGE SCALE GENOMIC DNA]</scope>
</reference>
<evidence type="ECO:0000313" key="1">
    <source>
        <dbReference type="EMBL" id="VFQ98553.1"/>
    </source>
</evidence>
<proteinExistence type="predicted"/>
<keyword evidence="2" id="KW-1185">Reference proteome</keyword>
<dbReference type="Proteomes" id="UP000595140">
    <property type="component" value="Unassembled WGS sequence"/>
</dbReference>
<accession>A0A484NCD2</accession>
<organism evidence="1 2">
    <name type="scientific">Cuscuta campestris</name>
    <dbReference type="NCBI Taxonomy" id="132261"/>
    <lineage>
        <taxon>Eukaryota</taxon>
        <taxon>Viridiplantae</taxon>
        <taxon>Streptophyta</taxon>
        <taxon>Embryophyta</taxon>
        <taxon>Tracheophyta</taxon>
        <taxon>Spermatophyta</taxon>
        <taxon>Magnoliopsida</taxon>
        <taxon>eudicotyledons</taxon>
        <taxon>Gunneridae</taxon>
        <taxon>Pentapetalae</taxon>
        <taxon>asterids</taxon>
        <taxon>lamiids</taxon>
        <taxon>Solanales</taxon>
        <taxon>Convolvulaceae</taxon>
        <taxon>Cuscuteae</taxon>
        <taxon>Cuscuta</taxon>
        <taxon>Cuscuta subgen. Grammica</taxon>
        <taxon>Cuscuta sect. Cleistogrammica</taxon>
    </lineage>
</organism>
<name>A0A484NCD2_9ASTE</name>
<evidence type="ECO:0000313" key="2">
    <source>
        <dbReference type="Proteomes" id="UP000595140"/>
    </source>
</evidence>
<sequence>MRFSREVDRVGEHRFKSSNLIFMGMRCQLNGFQLAFQMMATTHIQDKQNLPKGSKRLYARKKEELRLQNQDIGCYIPT</sequence>
<dbReference type="EMBL" id="OOIL02006606">
    <property type="protein sequence ID" value="VFQ98553.1"/>
    <property type="molecule type" value="Genomic_DNA"/>
</dbReference>
<gene>
    <name evidence="1" type="ORF">CCAM_LOCUS40329</name>
</gene>